<dbReference type="RefSeq" id="WP_377063746.1">
    <property type="nucleotide sequence ID" value="NZ_JBHSJJ010000004.1"/>
</dbReference>
<gene>
    <name evidence="2" type="ORF">ACFPFU_09245</name>
</gene>
<keyword evidence="3" id="KW-1185">Reference proteome</keyword>
<name>A0ABV9SZL1_9BACT</name>
<accession>A0ABV9SZL1</accession>
<organism evidence="2 3">
    <name type="scientific">Negadavirga shengliensis</name>
    <dbReference type="NCBI Taxonomy" id="1389218"/>
    <lineage>
        <taxon>Bacteria</taxon>
        <taxon>Pseudomonadati</taxon>
        <taxon>Bacteroidota</taxon>
        <taxon>Cytophagia</taxon>
        <taxon>Cytophagales</taxon>
        <taxon>Cyclobacteriaceae</taxon>
        <taxon>Negadavirga</taxon>
    </lineage>
</organism>
<evidence type="ECO:0000256" key="1">
    <source>
        <dbReference type="SAM" id="Phobius"/>
    </source>
</evidence>
<dbReference type="EMBL" id="JBHSJJ010000004">
    <property type="protein sequence ID" value="MFC4871870.1"/>
    <property type="molecule type" value="Genomic_DNA"/>
</dbReference>
<feature type="transmembrane region" description="Helical" evidence="1">
    <location>
        <begin position="45"/>
        <end position="66"/>
    </location>
</feature>
<dbReference type="Proteomes" id="UP001595818">
    <property type="component" value="Unassembled WGS sequence"/>
</dbReference>
<keyword evidence="1" id="KW-0812">Transmembrane</keyword>
<feature type="transmembrane region" description="Helical" evidence="1">
    <location>
        <begin position="91"/>
        <end position="113"/>
    </location>
</feature>
<proteinExistence type="predicted"/>
<keyword evidence="1" id="KW-0472">Membrane</keyword>
<reference evidence="3" key="1">
    <citation type="journal article" date="2019" name="Int. J. Syst. Evol. Microbiol.">
        <title>The Global Catalogue of Microorganisms (GCM) 10K type strain sequencing project: providing services to taxonomists for standard genome sequencing and annotation.</title>
        <authorList>
            <consortium name="The Broad Institute Genomics Platform"/>
            <consortium name="The Broad Institute Genome Sequencing Center for Infectious Disease"/>
            <person name="Wu L."/>
            <person name="Ma J."/>
        </authorList>
    </citation>
    <scope>NUCLEOTIDE SEQUENCE [LARGE SCALE GENOMIC DNA]</scope>
    <source>
        <strain evidence="3">CGMCC 4.7466</strain>
    </source>
</reference>
<evidence type="ECO:0000313" key="3">
    <source>
        <dbReference type="Proteomes" id="UP001595818"/>
    </source>
</evidence>
<protein>
    <submittedName>
        <fullName evidence="2">Uncharacterized protein</fullName>
    </submittedName>
</protein>
<sequence length="120" mass="13806">MKTNKINDRELKRFFSETNQLEKDLVPLIMKNIVKRSAIIEPAKMPASILWGIVILLLSTLSYALYHLDNVYFTYLEEIKWPKLPLPDPLIINPILVISSMAIVSAVWLVILLEKKLMGN</sequence>
<keyword evidence="1" id="KW-1133">Transmembrane helix</keyword>
<evidence type="ECO:0000313" key="2">
    <source>
        <dbReference type="EMBL" id="MFC4871870.1"/>
    </source>
</evidence>
<comment type="caution">
    <text evidence="2">The sequence shown here is derived from an EMBL/GenBank/DDBJ whole genome shotgun (WGS) entry which is preliminary data.</text>
</comment>